<keyword evidence="1" id="KW-0812">Transmembrane</keyword>
<dbReference type="InterPro" id="IPR012373">
    <property type="entry name" value="Ferrdict_sens_TM"/>
</dbReference>
<organism evidence="4 5">
    <name type="scientific">Sphingomonas gilva</name>
    <dbReference type="NCBI Taxonomy" id="2305907"/>
    <lineage>
        <taxon>Bacteria</taxon>
        <taxon>Pseudomonadati</taxon>
        <taxon>Pseudomonadota</taxon>
        <taxon>Alphaproteobacteria</taxon>
        <taxon>Sphingomonadales</taxon>
        <taxon>Sphingomonadaceae</taxon>
        <taxon>Sphingomonas</taxon>
    </lineage>
</organism>
<feature type="domain" description="FecR N-terminal" evidence="3">
    <location>
        <begin position="3"/>
        <end position="40"/>
    </location>
</feature>
<name>A0A396RS23_9SPHN</name>
<sequence length="311" mass="32534">MRDEAVAWAVRVDDPGFADWDGFTAWLEADARHAEAYDHAVLAAEAADAGLIVPASTPVIRPAPALRQPLPRRRALGWLGGAVAASLVAVAGVQVFQDRAQPYAVETAAGETRVIALADGSRVALNGGTRLTLDRADAREVTLERGEALFTVAHDDRDPFTVHAGNAEIVDLGTVFNVVREGGETRVGVAEGLVAYNPDAENVRLEPGETLVDAQGVIRLGRAATGDIGGWKAGRLVYEGAPLTQVAGDLARATGTRVAVAPAIAARQFTGVIALPEKRAGFVAELGPLLDVEVQPGEQGVTLSPRNRVAP</sequence>
<dbReference type="PANTHER" id="PTHR30273">
    <property type="entry name" value="PERIPLASMIC SIGNAL SENSOR AND SIGMA FACTOR ACTIVATOR FECR-RELATED"/>
    <property type="match status" value="1"/>
</dbReference>
<dbReference type="EMBL" id="QWLV01000002">
    <property type="protein sequence ID" value="RHW18132.1"/>
    <property type="molecule type" value="Genomic_DNA"/>
</dbReference>
<dbReference type="PANTHER" id="PTHR30273:SF2">
    <property type="entry name" value="PROTEIN FECR"/>
    <property type="match status" value="1"/>
</dbReference>
<dbReference type="Pfam" id="PF04773">
    <property type="entry name" value="FecR"/>
    <property type="match status" value="1"/>
</dbReference>
<dbReference type="AlphaFoldDB" id="A0A396RS23"/>
<feature type="domain" description="FecR protein" evidence="2">
    <location>
        <begin position="105"/>
        <end position="194"/>
    </location>
</feature>
<evidence type="ECO:0000313" key="4">
    <source>
        <dbReference type="EMBL" id="RHW18132.1"/>
    </source>
</evidence>
<dbReference type="Proteomes" id="UP000266693">
    <property type="component" value="Unassembled WGS sequence"/>
</dbReference>
<dbReference type="InterPro" id="IPR032623">
    <property type="entry name" value="FecR_N"/>
</dbReference>
<evidence type="ECO:0000256" key="1">
    <source>
        <dbReference type="SAM" id="Phobius"/>
    </source>
</evidence>
<accession>A0A396RS23</accession>
<dbReference type="OrthoDB" id="7346218at2"/>
<dbReference type="PIRSF" id="PIRSF018266">
    <property type="entry name" value="FecR"/>
    <property type="match status" value="1"/>
</dbReference>
<keyword evidence="1" id="KW-1133">Transmembrane helix</keyword>
<comment type="caution">
    <text evidence="4">The sequence shown here is derived from an EMBL/GenBank/DDBJ whole genome shotgun (WGS) entry which is preliminary data.</text>
</comment>
<evidence type="ECO:0000313" key="5">
    <source>
        <dbReference type="Proteomes" id="UP000266693"/>
    </source>
</evidence>
<feature type="transmembrane region" description="Helical" evidence="1">
    <location>
        <begin position="75"/>
        <end position="96"/>
    </location>
</feature>
<evidence type="ECO:0000259" key="2">
    <source>
        <dbReference type="Pfam" id="PF04773"/>
    </source>
</evidence>
<reference evidence="4 5" key="1">
    <citation type="submission" date="2018-08" db="EMBL/GenBank/DDBJ databases">
        <title>The multiple taxonomic identification of Sphingomonas gilva.</title>
        <authorList>
            <person name="Zhu D."/>
            <person name="Zheng S."/>
        </authorList>
    </citation>
    <scope>NUCLEOTIDE SEQUENCE [LARGE SCALE GENOMIC DNA]</scope>
    <source>
        <strain evidence="4 5">ZDH117</strain>
    </source>
</reference>
<dbReference type="GO" id="GO:0016989">
    <property type="term" value="F:sigma factor antagonist activity"/>
    <property type="evidence" value="ECO:0007669"/>
    <property type="project" value="TreeGrafter"/>
</dbReference>
<dbReference type="Gene3D" id="2.60.120.1440">
    <property type="match status" value="1"/>
</dbReference>
<dbReference type="Pfam" id="PF16220">
    <property type="entry name" value="DUF4880"/>
    <property type="match status" value="1"/>
</dbReference>
<gene>
    <name evidence="4" type="ORF">D1610_06510</name>
</gene>
<dbReference type="InterPro" id="IPR006860">
    <property type="entry name" value="FecR"/>
</dbReference>
<evidence type="ECO:0000259" key="3">
    <source>
        <dbReference type="Pfam" id="PF16220"/>
    </source>
</evidence>
<protein>
    <submittedName>
        <fullName evidence="4">DUF4880 domain-containing protein</fullName>
    </submittedName>
</protein>
<keyword evidence="5" id="KW-1185">Reference proteome</keyword>
<keyword evidence="1" id="KW-0472">Membrane</keyword>
<proteinExistence type="predicted"/>